<dbReference type="GO" id="GO:0000160">
    <property type="term" value="P:phosphorelay signal transduction system"/>
    <property type="evidence" value="ECO:0007669"/>
    <property type="project" value="InterPro"/>
</dbReference>
<comment type="caution">
    <text evidence="3">The sequence shown here is derived from an EMBL/GenBank/DDBJ whole genome shotgun (WGS) entry which is preliminary data.</text>
</comment>
<evidence type="ECO:0000259" key="2">
    <source>
        <dbReference type="PROSITE" id="PS50110"/>
    </source>
</evidence>
<dbReference type="SUPFAM" id="SSF52172">
    <property type="entry name" value="CheY-like"/>
    <property type="match status" value="1"/>
</dbReference>
<feature type="modified residue" description="4-aspartylphosphate" evidence="1">
    <location>
        <position position="62"/>
    </location>
</feature>
<evidence type="ECO:0000313" key="3">
    <source>
        <dbReference type="EMBL" id="MBD3327610.1"/>
    </source>
</evidence>
<dbReference type="InterPro" id="IPR052048">
    <property type="entry name" value="ST_Response_Regulator"/>
</dbReference>
<dbReference type="SMART" id="SM00448">
    <property type="entry name" value="REC"/>
    <property type="match status" value="1"/>
</dbReference>
<dbReference type="InterPro" id="IPR001789">
    <property type="entry name" value="Sig_transdc_resp-reg_receiver"/>
</dbReference>
<name>A0A9D5K0M1_9BACT</name>
<organism evidence="3 4">
    <name type="scientific">candidate division KSB3 bacterium</name>
    <dbReference type="NCBI Taxonomy" id="2044937"/>
    <lineage>
        <taxon>Bacteria</taxon>
        <taxon>candidate division KSB3</taxon>
    </lineage>
</organism>
<gene>
    <name evidence="3" type="ORF">GF339_23705</name>
</gene>
<keyword evidence="1" id="KW-0597">Phosphoprotein</keyword>
<dbReference type="InterPro" id="IPR011006">
    <property type="entry name" value="CheY-like_superfamily"/>
</dbReference>
<evidence type="ECO:0000313" key="4">
    <source>
        <dbReference type="Proteomes" id="UP000649604"/>
    </source>
</evidence>
<dbReference type="Proteomes" id="UP000649604">
    <property type="component" value="Unassembled WGS sequence"/>
</dbReference>
<proteinExistence type="predicted"/>
<evidence type="ECO:0000256" key="1">
    <source>
        <dbReference type="PROSITE-ProRule" id="PRU00169"/>
    </source>
</evidence>
<dbReference type="AlphaFoldDB" id="A0A9D5K0M1"/>
<sequence length="132" mass="14546">MPMIKQDGNPFSFLIVDDSKFARSSLIKLVEQIGGNVIGEASSGAEALEMHEQLQPDVVTMDLSLPDVDGIILVRKMMSVYPDTLIILSSGISHEEVIEEALRAGAEHFISKPLDVDKAQKIIEWVLRVSNK</sequence>
<reference evidence="3" key="1">
    <citation type="submission" date="2019-11" db="EMBL/GenBank/DDBJ databases">
        <title>Microbial mats filling the niche in hypersaline microbial mats.</title>
        <authorList>
            <person name="Wong H.L."/>
            <person name="Macleod F.I."/>
            <person name="White R.A. III"/>
            <person name="Burns B.P."/>
        </authorList>
    </citation>
    <scope>NUCLEOTIDE SEQUENCE</scope>
    <source>
        <strain evidence="3">Rbin_158</strain>
    </source>
</reference>
<dbReference type="EMBL" id="WJJP01000762">
    <property type="protein sequence ID" value="MBD3327610.1"/>
    <property type="molecule type" value="Genomic_DNA"/>
</dbReference>
<dbReference type="PANTHER" id="PTHR43228">
    <property type="entry name" value="TWO-COMPONENT RESPONSE REGULATOR"/>
    <property type="match status" value="1"/>
</dbReference>
<dbReference type="PROSITE" id="PS50110">
    <property type="entry name" value="RESPONSE_REGULATORY"/>
    <property type="match status" value="1"/>
</dbReference>
<accession>A0A9D5K0M1</accession>
<dbReference type="Pfam" id="PF00072">
    <property type="entry name" value="Response_reg"/>
    <property type="match status" value="1"/>
</dbReference>
<feature type="domain" description="Response regulatory" evidence="2">
    <location>
        <begin position="12"/>
        <end position="127"/>
    </location>
</feature>
<dbReference type="Gene3D" id="3.40.50.2300">
    <property type="match status" value="1"/>
</dbReference>
<dbReference type="PANTHER" id="PTHR43228:SF1">
    <property type="entry name" value="TWO-COMPONENT RESPONSE REGULATOR ARR22"/>
    <property type="match status" value="1"/>
</dbReference>
<protein>
    <submittedName>
        <fullName evidence="3">Response regulator</fullName>
    </submittedName>
</protein>